<organism evidence="2 3">
    <name type="scientific">Cylindrospermum stagnale PCC 7417</name>
    <dbReference type="NCBI Taxonomy" id="56107"/>
    <lineage>
        <taxon>Bacteria</taxon>
        <taxon>Bacillati</taxon>
        <taxon>Cyanobacteriota</taxon>
        <taxon>Cyanophyceae</taxon>
        <taxon>Nostocales</taxon>
        <taxon>Nostocaceae</taxon>
        <taxon>Cylindrospermum</taxon>
    </lineage>
</organism>
<dbReference type="CDD" id="cd03398">
    <property type="entry name" value="PAP2_haloperoxidase"/>
    <property type="match status" value="1"/>
</dbReference>
<name>K9WUD6_9NOST</name>
<dbReference type="InterPro" id="IPR019546">
    <property type="entry name" value="TAT_signal_bac_arc"/>
</dbReference>
<dbReference type="GO" id="GO:0004601">
    <property type="term" value="F:peroxidase activity"/>
    <property type="evidence" value="ECO:0007669"/>
    <property type="project" value="InterPro"/>
</dbReference>
<evidence type="ECO:0000313" key="2">
    <source>
        <dbReference type="EMBL" id="AFZ23401.1"/>
    </source>
</evidence>
<sequence>MQIDPNSHQPYPKDTQEAKHSRVAGGGSKRSFFGRLSRRSFLGRTSLLTAAGVMGVSLSWKKGEDTVLAKDIVGRLDYDKLRDKAYQVRVAAAKANREIPIPPHPTNGDEEKYPNKIGSDSRGLPHNKLGEVDLKAYDSLTKAVTTQNHDDFEKVILGGTRKLVNAQGPLAISLEGCNAAQIAVPPPATLASAERAAEAVELYWQALLRDVPFHKLQNNTDDPLVLAAVEDINKLSAFKGPKLNGRVTPQTLFRGSVTYVDQNDKSGRTAKHVTAPGVLVGPHISQFALLNIPWGNQFISPLIRTALPGNDFLTDYEEWLNVQNGGSPKSLKYDSVRRYIFTIRDLSEFSHSPGATFFGAALILGGSPNANDPLSSGIGAPFNPGNPFVKSKTQQGGNGSFALGHLQALLNLGTSRAVRAAYWQKYYLHRILRPEAYGGLVHNNYINKTQYPINAEILNSKAIAQSFSKFGSYLLPHGFPEGSPIHSSYVGGAASIAGVSATLIKAYFDESFIIPYPVVPDPNDPTKVIPYIAEPLTVGGELNKLAANYALGRGHGGIHWRTDGSAGLALGEEIAISILRDERLGYNEKFNGFTFTKFDGTKITV</sequence>
<proteinExistence type="predicted"/>
<dbReference type="InterPro" id="IPR036938">
    <property type="entry name" value="PAP2/HPO_sf"/>
</dbReference>
<dbReference type="OrthoDB" id="7793240at2"/>
<protein>
    <submittedName>
        <fullName evidence="2">PAP2 superfamily protein</fullName>
    </submittedName>
</protein>
<feature type="region of interest" description="Disordered" evidence="1">
    <location>
        <begin position="98"/>
        <end position="124"/>
    </location>
</feature>
<evidence type="ECO:0000256" key="1">
    <source>
        <dbReference type="SAM" id="MobiDB-lite"/>
    </source>
</evidence>
<dbReference type="PROSITE" id="PS51318">
    <property type="entry name" value="TAT"/>
    <property type="match status" value="1"/>
</dbReference>
<keyword evidence="3" id="KW-1185">Reference proteome</keyword>
<dbReference type="SUPFAM" id="SSF48317">
    <property type="entry name" value="Acid phosphatase/Vanadium-dependent haloperoxidase"/>
    <property type="match status" value="1"/>
</dbReference>
<dbReference type="InterPro" id="IPR006311">
    <property type="entry name" value="TAT_signal"/>
</dbReference>
<dbReference type="EMBL" id="CP003642">
    <property type="protein sequence ID" value="AFZ23401.1"/>
    <property type="molecule type" value="Genomic_DNA"/>
</dbReference>
<dbReference type="InterPro" id="IPR052559">
    <property type="entry name" value="V-haloperoxidase"/>
</dbReference>
<dbReference type="HOGENOM" id="CLU_502237_0_0_3"/>
<dbReference type="PANTHER" id="PTHR34599:SF1">
    <property type="entry name" value="PHOSPHATIDIC ACID PHOSPHATASE TYPE 2_HALOPEROXIDASE DOMAIN-CONTAINING PROTEIN"/>
    <property type="match status" value="1"/>
</dbReference>
<dbReference type="AlphaFoldDB" id="K9WUD6"/>
<reference evidence="2 3" key="1">
    <citation type="submission" date="2012-06" db="EMBL/GenBank/DDBJ databases">
        <title>Finished chromosome of genome of Cylindrospermum stagnale PCC 7417.</title>
        <authorList>
            <consortium name="US DOE Joint Genome Institute"/>
            <person name="Gugger M."/>
            <person name="Coursin T."/>
            <person name="Rippka R."/>
            <person name="Tandeau De Marsac N."/>
            <person name="Huntemann M."/>
            <person name="Wei C.-L."/>
            <person name="Han J."/>
            <person name="Detter J.C."/>
            <person name="Han C."/>
            <person name="Tapia R."/>
            <person name="Chen A."/>
            <person name="Kyrpides N."/>
            <person name="Mavromatis K."/>
            <person name="Markowitz V."/>
            <person name="Szeto E."/>
            <person name="Ivanova N."/>
            <person name="Pagani I."/>
            <person name="Pati A."/>
            <person name="Goodwin L."/>
            <person name="Nordberg H.P."/>
            <person name="Cantor M.N."/>
            <person name="Hua S.X."/>
            <person name="Woyke T."/>
            <person name="Kerfeld C.A."/>
        </authorList>
    </citation>
    <scope>NUCLEOTIDE SEQUENCE [LARGE SCALE GENOMIC DNA]</scope>
    <source>
        <strain evidence="2 3">PCC 7417</strain>
    </source>
</reference>
<accession>K9WUD6</accession>
<dbReference type="KEGG" id="csg:Cylst_1089"/>
<dbReference type="InterPro" id="IPR016119">
    <property type="entry name" value="Br/Cl_peroxidase_C"/>
</dbReference>
<dbReference type="PANTHER" id="PTHR34599">
    <property type="entry name" value="PEROXIDASE-RELATED"/>
    <property type="match status" value="1"/>
</dbReference>
<dbReference type="NCBIfam" id="TIGR01409">
    <property type="entry name" value="TAT_signal_seq"/>
    <property type="match status" value="1"/>
</dbReference>
<dbReference type="STRING" id="56107.Cylst_1089"/>
<dbReference type="RefSeq" id="WP_015206657.1">
    <property type="nucleotide sequence ID" value="NC_019757.1"/>
</dbReference>
<dbReference type="eggNOG" id="COG0671">
    <property type="taxonomic scope" value="Bacteria"/>
</dbReference>
<feature type="region of interest" description="Disordered" evidence="1">
    <location>
        <begin position="1"/>
        <end position="29"/>
    </location>
</feature>
<evidence type="ECO:0000313" key="3">
    <source>
        <dbReference type="Proteomes" id="UP000010475"/>
    </source>
</evidence>
<gene>
    <name evidence="2" type="ORF">Cylst_1089</name>
</gene>
<dbReference type="Gene3D" id="1.10.606.10">
    <property type="entry name" value="Vanadium-containing Chloroperoxidase, domain 2"/>
    <property type="match status" value="1"/>
</dbReference>
<dbReference type="Proteomes" id="UP000010475">
    <property type="component" value="Chromosome"/>
</dbReference>